<accession>A0A9N7TW18</accession>
<dbReference type="AlphaFoldDB" id="A0A9N7TW18"/>
<proteinExistence type="predicted"/>
<feature type="region of interest" description="Disordered" evidence="1">
    <location>
        <begin position="1"/>
        <end position="22"/>
    </location>
</feature>
<protein>
    <submittedName>
        <fullName evidence="2">Uncharacterized protein</fullName>
    </submittedName>
</protein>
<organism evidence="2 3">
    <name type="scientific">Pleuronectes platessa</name>
    <name type="common">European plaice</name>
    <dbReference type="NCBI Taxonomy" id="8262"/>
    <lineage>
        <taxon>Eukaryota</taxon>
        <taxon>Metazoa</taxon>
        <taxon>Chordata</taxon>
        <taxon>Craniata</taxon>
        <taxon>Vertebrata</taxon>
        <taxon>Euteleostomi</taxon>
        <taxon>Actinopterygii</taxon>
        <taxon>Neopterygii</taxon>
        <taxon>Teleostei</taxon>
        <taxon>Neoteleostei</taxon>
        <taxon>Acanthomorphata</taxon>
        <taxon>Carangaria</taxon>
        <taxon>Pleuronectiformes</taxon>
        <taxon>Pleuronectoidei</taxon>
        <taxon>Pleuronectidae</taxon>
        <taxon>Pleuronectes</taxon>
    </lineage>
</organism>
<name>A0A9N7TW18_PLEPL</name>
<evidence type="ECO:0000313" key="3">
    <source>
        <dbReference type="Proteomes" id="UP001153269"/>
    </source>
</evidence>
<evidence type="ECO:0000256" key="1">
    <source>
        <dbReference type="SAM" id="MobiDB-lite"/>
    </source>
</evidence>
<dbReference type="Proteomes" id="UP001153269">
    <property type="component" value="Unassembled WGS sequence"/>
</dbReference>
<reference evidence="2" key="1">
    <citation type="submission" date="2020-03" db="EMBL/GenBank/DDBJ databases">
        <authorList>
            <person name="Weist P."/>
        </authorList>
    </citation>
    <scope>NUCLEOTIDE SEQUENCE</scope>
</reference>
<comment type="caution">
    <text evidence="2">The sequence shown here is derived from an EMBL/GenBank/DDBJ whole genome shotgun (WGS) entry which is preliminary data.</text>
</comment>
<gene>
    <name evidence="2" type="ORF">PLEPLA_LOCUS6549</name>
</gene>
<dbReference type="EMBL" id="CADEAL010000336">
    <property type="protein sequence ID" value="CAB1418723.1"/>
    <property type="molecule type" value="Genomic_DNA"/>
</dbReference>
<evidence type="ECO:0000313" key="2">
    <source>
        <dbReference type="EMBL" id="CAB1418723.1"/>
    </source>
</evidence>
<keyword evidence="3" id="KW-1185">Reference proteome</keyword>
<sequence>MAEDQSSVASPTRSLTSSDGTQTVYDDQLVRRKVESTRGTLLHPQRAERSTILTISLLYMGPHMCKPILVHACILPSTPIITIITLWAAHLTVRAVALSCGSAHGRIHPRAPVHTAAARLRPLPARGGTGVWGWGGLVETGVLPHRGQVTSPVAGHRHIST</sequence>